<dbReference type="InterPro" id="IPR038718">
    <property type="entry name" value="SNF2-like_sf"/>
</dbReference>
<dbReference type="GO" id="GO:0004386">
    <property type="term" value="F:helicase activity"/>
    <property type="evidence" value="ECO:0007669"/>
    <property type="project" value="UniProtKB-KW"/>
</dbReference>
<reference evidence="6" key="1">
    <citation type="journal article" date="2022" name="Front. Genet.">
        <title>Chromosome-Scale Assembly of the Dendrobium nobile Genome Provides Insights Into the Molecular Mechanism of the Biosynthesis of the Medicinal Active Ingredient of Dendrobium.</title>
        <authorList>
            <person name="Xu Q."/>
            <person name="Niu S.-C."/>
            <person name="Li K.-L."/>
            <person name="Zheng P.-J."/>
            <person name="Zhang X.-J."/>
            <person name="Jia Y."/>
            <person name="Liu Y."/>
            <person name="Niu Y.-X."/>
            <person name="Yu L.-H."/>
            <person name="Chen D.-F."/>
            <person name="Zhang G.-Q."/>
        </authorList>
    </citation>
    <scope>NUCLEOTIDE SEQUENCE</scope>
    <source>
        <tissue evidence="6">Leaf</tissue>
    </source>
</reference>
<dbReference type="GO" id="GO:0006281">
    <property type="term" value="P:DNA repair"/>
    <property type="evidence" value="ECO:0007669"/>
    <property type="project" value="TreeGrafter"/>
</dbReference>
<comment type="caution">
    <text evidence="6">The sequence shown here is derived from an EMBL/GenBank/DDBJ whole genome shotgun (WGS) entry which is preliminary data.</text>
</comment>
<name>A0A8T3AWX6_DENNO</name>
<gene>
    <name evidence="6" type="ORF">KFK09_019515</name>
</gene>
<evidence type="ECO:0000256" key="2">
    <source>
        <dbReference type="ARBA" id="ARBA00022801"/>
    </source>
</evidence>
<dbReference type="SMART" id="SM00487">
    <property type="entry name" value="DEXDc"/>
    <property type="match status" value="1"/>
</dbReference>
<dbReference type="GO" id="GO:0008094">
    <property type="term" value="F:ATP-dependent activity, acting on DNA"/>
    <property type="evidence" value="ECO:0007669"/>
    <property type="project" value="TreeGrafter"/>
</dbReference>
<dbReference type="PANTHER" id="PTHR45626">
    <property type="entry name" value="TRANSCRIPTION TERMINATION FACTOR 2-RELATED"/>
    <property type="match status" value="1"/>
</dbReference>
<dbReference type="Pfam" id="PF00176">
    <property type="entry name" value="SNF2-rel_dom"/>
    <property type="match status" value="1"/>
</dbReference>
<dbReference type="SMR" id="A0A8T3AWX6"/>
<dbReference type="InterPro" id="IPR014001">
    <property type="entry name" value="Helicase_ATP-bd"/>
</dbReference>
<proteinExistence type="predicted"/>
<accession>A0A8T3AWX6</accession>
<keyword evidence="1" id="KW-0547">Nucleotide-binding</keyword>
<organism evidence="6 7">
    <name type="scientific">Dendrobium nobile</name>
    <name type="common">Orchid</name>
    <dbReference type="NCBI Taxonomy" id="94219"/>
    <lineage>
        <taxon>Eukaryota</taxon>
        <taxon>Viridiplantae</taxon>
        <taxon>Streptophyta</taxon>
        <taxon>Embryophyta</taxon>
        <taxon>Tracheophyta</taxon>
        <taxon>Spermatophyta</taxon>
        <taxon>Magnoliopsida</taxon>
        <taxon>Liliopsida</taxon>
        <taxon>Asparagales</taxon>
        <taxon>Orchidaceae</taxon>
        <taxon>Epidendroideae</taxon>
        <taxon>Malaxideae</taxon>
        <taxon>Dendrobiinae</taxon>
        <taxon>Dendrobium</taxon>
    </lineage>
</organism>
<dbReference type="InterPro" id="IPR000330">
    <property type="entry name" value="SNF2_N"/>
</dbReference>
<dbReference type="InterPro" id="IPR027417">
    <property type="entry name" value="P-loop_NTPase"/>
</dbReference>
<protein>
    <recommendedName>
        <fullName evidence="5">Helicase ATP-binding domain-containing protein</fullName>
    </recommendedName>
</protein>
<dbReference type="PROSITE" id="PS51192">
    <property type="entry name" value="HELICASE_ATP_BIND_1"/>
    <property type="match status" value="1"/>
</dbReference>
<evidence type="ECO:0000313" key="7">
    <source>
        <dbReference type="Proteomes" id="UP000829196"/>
    </source>
</evidence>
<keyword evidence="2" id="KW-0378">Hydrolase</keyword>
<feature type="domain" description="Helicase ATP-binding" evidence="5">
    <location>
        <begin position="1"/>
        <end position="177"/>
    </location>
</feature>
<sequence length="325" mass="36792">MGLGKTLTLLSLIASNKPCRSVSYTLVDDVGTSSAKKHKSGNKRVVSSPKTTLVVCPSSVLTTWIAQLEQHTRPGCLQVYLYHGERKKEVDLLLSHDIVLTTYKTLALEFSSSHSPLKEIEWLRVILDEAHVIKNFLSQQTKVVVELKAERRWVVTGTPIQNNSFDLYSLMAFLRFLPFSIKNYWQRLALMASISLRRMKGTHNGSNSLVGLPSRTIETCFVELFSEEREQCTPQVYVPNIFLIISLPSSFPRALEAKPSTPSLYHRHFCTLPRPSHEPFPRTGEPTEYLIKSWDNKMWDIAGDGFEPVDDMGILEVVNLSLDLL</sequence>
<dbReference type="AlphaFoldDB" id="A0A8T3AWX6"/>
<evidence type="ECO:0000256" key="4">
    <source>
        <dbReference type="ARBA" id="ARBA00022840"/>
    </source>
</evidence>
<dbReference type="GO" id="GO:0005524">
    <property type="term" value="F:ATP binding"/>
    <property type="evidence" value="ECO:0007669"/>
    <property type="project" value="UniProtKB-KW"/>
</dbReference>
<keyword evidence="3" id="KW-0347">Helicase</keyword>
<dbReference type="PANTHER" id="PTHR45626:SF17">
    <property type="entry name" value="HELICASE-LIKE TRANSCRIPTION FACTOR"/>
    <property type="match status" value="1"/>
</dbReference>
<dbReference type="GO" id="GO:0016787">
    <property type="term" value="F:hydrolase activity"/>
    <property type="evidence" value="ECO:0007669"/>
    <property type="project" value="UniProtKB-KW"/>
</dbReference>
<dbReference type="Gene3D" id="3.40.50.10810">
    <property type="entry name" value="Tandem AAA-ATPase domain"/>
    <property type="match status" value="1"/>
</dbReference>
<keyword evidence="7" id="KW-1185">Reference proteome</keyword>
<dbReference type="OrthoDB" id="448448at2759"/>
<dbReference type="Proteomes" id="UP000829196">
    <property type="component" value="Unassembled WGS sequence"/>
</dbReference>
<evidence type="ECO:0000256" key="1">
    <source>
        <dbReference type="ARBA" id="ARBA00022741"/>
    </source>
</evidence>
<dbReference type="EMBL" id="JAGYWB010000014">
    <property type="protein sequence ID" value="KAI0498625.1"/>
    <property type="molecule type" value="Genomic_DNA"/>
</dbReference>
<dbReference type="InterPro" id="IPR050628">
    <property type="entry name" value="SNF2_RAD54_helicase_TF"/>
</dbReference>
<evidence type="ECO:0000313" key="6">
    <source>
        <dbReference type="EMBL" id="KAI0498625.1"/>
    </source>
</evidence>
<dbReference type="SUPFAM" id="SSF52540">
    <property type="entry name" value="P-loop containing nucleoside triphosphate hydrolases"/>
    <property type="match status" value="1"/>
</dbReference>
<dbReference type="GO" id="GO:0005634">
    <property type="term" value="C:nucleus"/>
    <property type="evidence" value="ECO:0007669"/>
    <property type="project" value="TreeGrafter"/>
</dbReference>
<evidence type="ECO:0000259" key="5">
    <source>
        <dbReference type="PROSITE" id="PS51192"/>
    </source>
</evidence>
<evidence type="ECO:0000256" key="3">
    <source>
        <dbReference type="ARBA" id="ARBA00022806"/>
    </source>
</evidence>
<keyword evidence="4" id="KW-0067">ATP-binding</keyword>